<reference evidence="1 2" key="1">
    <citation type="submission" date="2019-08" db="EMBL/GenBank/DDBJ databases">
        <title>Whole genome of Aphis craccivora.</title>
        <authorList>
            <person name="Voronova N.V."/>
            <person name="Shulinski R.S."/>
            <person name="Bandarenka Y.V."/>
            <person name="Zhorov D.G."/>
            <person name="Warner D."/>
        </authorList>
    </citation>
    <scope>NUCLEOTIDE SEQUENCE [LARGE SCALE GENOMIC DNA]</scope>
    <source>
        <strain evidence="1">180601</strain>
        <tissue evidence="1">Whole Body</tissue>
    </source>
</reference>
<comment type="caution">
    <text evidence="1">The sequence shown here is derived from an EMBL/GenBank/DDBJ whole genome shotgun (WGS) entry which is preliminary data.</text>
</comment>
<proteinExistence type="predicted"/>
<dbReference type="EMBL" id="VUJU01000305">
    <property type="protein sequence ID" value="KAF0771382.1"/>
    <property type="molecule type" value="Genomic_DNA"/>
</dbReference>
<protein>
    <submittedName>
        <fullName evidence="1">Uncharacterized protein</fullName>
    </submittedName>
</protein>
<keyword evidence="2" id="KW-1185">Reference proteome</keyword>
<dbReference type="Proteomes" id="UP000478052">
    <property type="component" value="Unassembled WGS sequence"/>
</dbReference>
<sequence>MPPVRCIRNLSQPVHFVFIEYSTYYDAYRGSCATTVSTNFAFKMLSSVGKPDSQQTHTLFRATVAPNGVALITINGWTFRRAISSKLNTIIITFRWSCFRVTTQWVYRYY</sequence>
<name>A0A6G0ZJE4_APHCR</name>
<evidence type="ECO:0000313" key="2">
    <source>
        <dbReference type="Proteomes" id="UP000478052"/>
    </source>
</evidence>
<gene>
    <name evidence="1" type="ORF">FWK35_00007926</name>
</gene>
<accession>A0A6G0ZJE4</accession>
<organism evidence="1 2">
    <name type="scientific">Aphis craccivora</name>
    <name type="common">Cowpea aphid</name>
    <dbReference type="NCBI Taxonomy" id="307492"/>
    <lineage>
        <taxon>Eukaryota</taxon>
        <taxon>Metazoa</taxon>
        <taxon>Ecdysozoa</taxon>
        <taxon>Arthropoda</taxon>
        <taxon>Hexapoda</taxon>
        <taxon>Insecta</taxon>
        <taxon>Pterygota</taxon>
        <taxon>Neoptera</taxon>
        <taxon>Paraneoptera</taxon>
        <taxon>Hemiptera</taxon>
        <taxon>Sternorrhyncha</taxon>
        <taxon>Aphidomorpha</taxon>
        <taxon>Aphidoidea</taxon>
        <taxon>Aphididae</taxon>
        <taxon>Aphidini</taxon>
        <taxon>Aphis</taxon>
        <taxon>Aphis</taxon>
    </lineage>
</organism>
<dbReference type="AlphaFoldDB" id="A0A6G0ZJE4"/>
<evidence type="ECO:0000313" key="1">
    <source>
        <dbReference type="EMBL" id="KAF0771382.1"/>
    </source>
</evidence>